<evidence type="ECO:0000256" key="1">
    <source>
        <dbReference type="ARBA" id="ARBA00001946"/>
    </source>
</evidence>
<dbReference type="PROSITE" id="PS50011">
    <property type="entry name" value="PROTEIN_KINASE_DOM"/>
    <property type="match status" value="1"/>
</dbReference>
<evidence type="ECO:0000256" key="2">
    <source>
        <dbReference type="ARBA" id="ARBA00004496"/>
    </source>
</evidence>
<comment type="subcellular location">
    <subcellularLocation>
        <location evidence="2">Cytoplasm</location>
    </subcellularLocation>
</comment>
<keyword evidence="11 15" id="KW-0067">ATP-binding</keyword>
<dbReference type="GO" id="GO:0005737">
    <property type="term" value="C:cytoplasm"/>
    <property type="evidence" value="ECO:0007669"/>
    <property type="project" value="UniProtKB-SubCell"/>
</dbReference>
<dbReference type="PROSITE" id="PS00107">
    <property type="entry name" value="PROTEIN_KINASE_ATP"/>
    <property type="match status" value="1"/>
</dbReference>
<dbReference type="PROSITE" id="PS00108">
    <property type="entry name" value="PROTEIN_KINASE_ST"/>
    <property type="match status" value="1"/>
</dbReference>
<dbReference type="InterPro" id="IPR034672">
    <property type="entry name" value="SIK"/>
</dbReference>
<keyword evidence="4" id="KW-0963">Cytoplasm</keyword>
<dbReference type="EC" id="2.7.11.1" evidence="3"/>
<feature type="compositionally biased region" description="Polar residues" evidence="17">
    <location>
        <begin position="878"/>
        <end position="890"/>
    </location>
</feature>
<sequence length="967" mass="110804">MVMAERGRGQIRVGFYDIEKTIGKGNFAVVKLAKHRVTKSEVAIKIIDKTQLDDANLEKVYREVQIMKLLNHPNIIKLYQVMETKDMIYLVTEYASNGEIFDYLANHGRMSESEARRKFWQIISAVEYCHNRHVVHRDLKAENLLLDSNMNIKIADFGFSNYFTPGQPLMTWCGSPPYAAPEVFEGQKYYGPELDVWSLGVVLYVLVCGALPFNADTLPALRERVLAGRFRIPYFMSSECEQLIRRMLVLDPSKRYSIEQIKNHKWMLEDGQVPRRPLSSPLPQVEDCGLGQYNEQVIRLMHTLGINPQKTRESLDSKAYDHFAAIYHLLVDRLKYHRSSFPLENRADSRGRRPSSIAEQALLKASGFSSGNAMTNSVPPFVKPSFQLTVDDSQRTTQSYNQFVLNGVEDVPTPEVKGCCLDVIPHPQVRKVRSASPSRMMESLDEDVEADISEHADISGMSAINMPCNSQRRHTLADPIEGPLLPPSLIPCNTFVNDQGTEDRMPCGQENFQLDSLPAGYADEVENMEPCINHVHDDRSAMTSCLYDTEKSSSNRASPVNFREGRRASDGSLTKGIVAFRQHLKDLAKVKGMVQLHKEHQVLQEMCNRTVSDCDAQDASELPSCRFQEARLRANRPFSPLVVPNQPPSTPNTSPLTRRQFPVNKPADQPTPRLMKHATLHADPDFDHRFDELPEQILALEPSQKFKTLEQQLLQHKLHQKRQMLQKQSQLNMQFQRMQIRPSDTQTQLDSQQNPLQLQCQLRQQQLQHLQQQQQHIRQQQLQDHLQQQQLQQLQVQQLQQQQQQQLQQLQQQQLQQQQQQLQQQQQQLQQQQQQQLQQQQQQLQRQQQQQLQQQLCQQQMAQLRRQQPCGQMHHATAENSMQTAGSSAANRGHMIRQTSYKLAQQHPVTLPDAAANEQMNYNHISSQPEMLPLIPQLSIDEVDAECESMDTSDSLNLQSGNSILAC</sequence>
<keyword evidence="5" id="KW-0723">Serine/threonine-protein kinase</keyword>
<keyword evidence="8" id="KW-0479">Metal-binding</keyword>
<accession>A0A9J7MNU3</accession>
<protein>
    <recommendedName>
        <fullName evidence="3">non-specific serine/threonine protein kinase</fullName>
        <ecNumber evidence="3">2.7.11.1</ecNumber>
    </recommendedName>
</protein>
<dbReference type="CDD" id="cd14338">
    <property type="entry name" value="UBA_SIK"/>
    <property type="match status" value="1"/>
</dbReference>
<comment type="cofactor">
    <cofactor evidence="1">
        <name>Mg(2+)</name>
        <dbReference type="ChEBI" id="CHEBI:18420"/>
    </cofactor>
</comment>
<dbReference type="PANTHER" id="PTHR24346">
    <property type="entry name" value="MAP/MICROTUBULE AFFINITY-REGULATING KINASE"/>
    <property type="match status" value="1"/>
</dbReference>
<keyword evidence="16" id="KW-0175">Coiled coil</keyword>
<dbReference type="GeneID" id="118414265"/>
<keyword evidence="19" id="KW-1185">Reference proteome</keyword>
<evidence type="ECO:0000256" key="9">
    <source>
        <dbReference type="ARBA" id="ARBA00022741"/>
    </source>
</evidence>
<dbReference type="GO" id="GO:0005524">
    <property type="term" value="F:ATP binding"/>
    <property type="evidence" value="ECO:0007669"/>
    <property type="project" value="UniProtKB-UniRule"/>
</dbReference>
<keyword evidence="10" id="KW-0418">Kinase</keyword>
<keyword evidence="9 15" id="KW-0547">Nucleotide-binding</keyword>
<dbReference type="SUPFAM" id="SSF56112">
    <property type="entry name" value="Protein kinase-like (PK-like)"/>
    <property type="match status" value="1"/>
</dbReference>
<evidence type="ECO:0000256" key="4">
    <source>
        <dbReference type="ARBA" id="ARBA00022490"/>
    </source>
</evidence>
<dbReference type="AlphaFoldDB" id="A0A9J7MNU3"/>
<comment type="catalytic activity">
    <reaction evidence="13">
        <text>L-threonyl-[protein] + ATP = O-phospho-L-threonyl-[protein] + ADP + H(+)</text>
        <dbReference type="Rhea" id="RHEA:46608"/>
        <dbReference type="Rhea" id="RHEA-COMP:11060"/>
        <dbReference type="Rhea" id="RHEA-COMP:11605"/>
        <dbReference type="ChEBI" id="CHEBI:15378"/>
        <dbReference type="ChEBI" id="CHEBI:30013"/>
        <dbReference type="ChEBI" id="CHEBI:30616"/>
        <dbReference type="ChEBI" id="CHEBI:61977"/>
        <dbReference type="ChEBI" id="CHEBI:456216"/>
        <dbReference type="EC" id="2.7.11.1"/>
    </reaction>
</comment>
<dbReference type="GO" id="GO:0004674">
    <property type="term" value="F:protein serine/threonine kinase activity"/>
    <property type="evidence" value="ECO:0007669"/>
    <property type="project" value="UniProtKB-KW"/>
</dbReference>
<name>A0A9J7MNU3_BRAFL</name>
<comment type="catalytic activity">
    <reaction evidence="14">
        <text>L-seryl-[protein] + ATP = O-phospho-L-seryl-[protein] + ADP + H(+)</text>
        <dbReference type="Rhea" id="RHEA:17989"/>
        <dbReference type="Rhea" id="RHEA-COMP:9863"/>
        <dbReference type="Rhea" id="RHEA-COMP:11604"/>
        <dbReference type="ChEBI" id="CHEBI:15378"/>
        <dbReference type="ChEBI" id="CHEBI:29999"/>
        <dbReference type="ChEBI" id="CHEBI:30616"/>
        <dbReference type="ChEBI" id="CHEBI:83421"/>
        <dbReference type="ChEBI" id="CHEBI:456216"/>
        <dbReference type="EC" id="2.7.11.1"/>
    </reaction>
</comment>
<evidence type="ECO:0000313" key="19">
    <source>
        <dbReference type="Proteomes" id="UP000001554"/>
    </source>
</evidence>
<keyword evidence="6" id="KW-0597">Phosphoprotein</keyword>
<feature type="domain" description="Protein kinase" evidence="18">
    <location>
        <begin position="16"/>
        <end position="267"/>
    </location>
</feature>
<reference evidence="20" key="2">
    <citation type="submission" date="2025-08" db="UniProtKB">
        <authorList>
            <consortium name="RefSeq"/>
        </authorList>
    </citation>
    <scope>IDENTIFICATION</scope>
    <source>
        <strain evidence="20">S238N-H82</strain>
        <tissue evidence="20">Testes</tissue>
    </source>
</reference>
<dbReference type="CDD" id="cd14071">
    <property type="entry name" value="STKc_SIK"/>
    <property type="match status" value="1"/>
</dbReference>
<reference evidence="19" key="1">
    <citation type="journal article" date="2020" name="Nat. Ecol. Evol.">
        <title>Deeply conserved synteny resolves early events in vertebrate evolution.</title>
        <authorList>
            <person name="Simakov O."/>
            <person name="Marletaz F."/>
            <person name="Yue J.X."/>
            <person name="O'Connell B."/>
            <person name="Jenkins J."/>
            <person name="Brandt A."/>
            <person name="Calef R."/>
            <person name="Tung C.H."/>
            <person name="Huang T.K."/>
            <person name="Schmutz J."/>
            <person name="Satoh N."/>
            <person name="Yu J.K."/>
            <person name="Putnam N.H."/>
            <person name="Green R.E."/>
            <person name="Rokhsar D.S."/>
        </authorList>
    </citation>
    <scope>NUCLEOTIDE SEQUENCE [LARGE SCALE GENOMIC DNA]</scope>
    <source>
        <strain evidence="19">S238N-H82</strain>
    </source>
</reference>
<dbReference type="RefSeq" id="XP_035674091.1">
    <property type="nucleotide sequence ID" value="XM_035818198.1"/>
</dbReference>
<dbReference type="PANTHER" id="PTHR24346:SF74">
    <property type="entry name" value="PROTEIN KINASE DOMAIN-CONTAINING PROTEIN"/>
    <property type="match status" value="1"/>
</dbReference>
<gene>
    <name evidence="20" type="primary">LOC118414265</name>
</gene>
<evidence type="ECO:0000256" key="3">
    <source>
        <dbReference type="ARBA" id="ARBA00012513"/>
    </source>
</evidence>
<evidence type="ECO:0000256" key="12">
    <source>
        <dbReference type="ARBA" id="ARBA00022842"/>
    </source>
</evidence>
<evidence type="ECO:0000256" key="6">
    <source>
        <dbReference type="ARBA" id="ARBA00022553"/>
    </source>
</evidence>
<evidence type="ECO:0000256" key="8">
    <source>
        <dbReference type="ARBA" id="ARBA00022723"/>
    </source>
</evidence>
<dbReference type="InterPro" id="IPR057380">
    <property type="entry name" value="UBA_SIK1/2/3"/>
</dbReference>
<keyword evidence="7" id="KW-0808">Transferase</keyword>
<organism evidence="19 20">
    <name type="scientific">Branchiostoma floridae</name>
    <name type="common">Florida lancelet</name>
    <name type="synonym">Amphioxus</name>
    <dbReference type="NCBI Taxonomy" id="7739"/>
    <lineage>
        <taxon>Eukaryota</taxon>
        <taxon>Metazoa</taxon>
        <taxon>Chordata</taxon>
        <taxon>Cephalochordata</taxon>
        <taxon>Leptocardii</taxon>
        <taxon>Amphioxiformes</taxon>
        <taxon>Branchiostomatidae</taxon>
        <taxon>Branchiostoma</taxon>
    </lineage>
</organism>
<dbReference type="GO" id="GO:0046872">
    <property type="term" value="F:metal ion binding"/>
    <property type="evidence" value="ECO:0007669"/>
    <property type="project" value="UniProtKB-KW"/>
</dbReference>
<feature type="region of interest" description="Disordered" evidence="17">
    <location>
        <begin position="868"/>
        <end position="890"/>
    </location>
</feature>
<proteinExistence type="predicted"/>
<feature type="coiled-coil region" evidence="16">
    <location>
        <begin position="782"/>
        <end position="854"/>
    </location>
</feature>
<dbReference type="Pfam" id="PF23312">
    <property type="entry name" value="UBA_SIK3"/>
    <property type="match status" value="1"/>
</dbReference>
<dbReference type="InterPro" id="IPR008271">
    <property type="entry name" value="Ser/Thr_kinase_AS"/>
</dbReference>
<feature type="binding site" evidence="15">
    <location>
        <position position="45"/>
    </location>
    <ligand>
        <name>ATP</name>
        <dbReference type="ChEBI" id="CHEBI:30616"/>
    </ligand>
</feature>
<dbReference type="InterPro" id="IPR011009">
    <property type="entry name" value="Kinase-like_dom_sf"/>
</dbReference>
<dbReference type="InterPro" id="IPR000719">
    <property type="entry name" value="Prot_kinase_dom"/>
</dbReference>
<dbReference type="SMART" id="SM00220">
    <property type="entry name" value="S_TKc"/>
    <property type="match status" value="1"/>
</dbReference>
<dbReference type="FunFam" id="1.10.510.10:FF:000154">
    <property type="entry name" value="Serine/threonine-protein kinase SIK2"/>
    <property type="match status" value="1"/>
</dbReference>
<dbReference type="InterPro" id="IPR017441">
    <property type="entry name" value="Protein_kinase_ATP_BS"/>
</dbReference>
<evidence type="ECO:0000256" key="14">
    <source>
        <dbReference type="ARBA" id="ARBA00048679"/>
    </source>
</evidence>
<dbReference type="Gene3D" id="1.10.510.10">
    <property type="entry name" value="Transferase(Phosphotransferase) domain 1"/>
    <property type="match status" value="1"/>
</dbReference>
<evidence type="ECO:0000256" key="7">
    <source>
        <dbReference type="ARBA" id="ARBA00022679"/>
    </source>
</evidence>
<evidence type="ECO:0000256" key="16">
    <source>
        <dbReference type="SAM" id="Coils"/>
    </source>
</evidence>
<evidence type="ECO:0000256" key="15">
    <source>
        <dbReference type="PROSITE-ProRule" id="PRU10141"/>
    </source>
</evidence>
<evidence type="ECO:0000256" key="5">
    <source>
        <dbReference type="ARBA" id="ARBA00022527"/>
    </source>
</evidence>
<evidence type="ECO:0000256" key="17">
    <source>
        <dbReference type="SAM" id="MobiDB-lite"/>
    </source>
</evidence>
<dbReference type="Pfam" id="PF00069">
    <property type="entry name" value="Pkinase"/>
    <property type="match status" value="1"/>
</dbReference>
<evidence type="ECO:0000256" key="13">
    <source>
        <dbReference type="ARBA" id="ARBA00047899"/>
    </source>
</evidence>
<evidence type="ECO:0000256" key="11">
    <source>
        <dbReference type="ARBA" id="ARBA00022840"/>
    </source>
</evidence>
<evidence type="ECO:0000256" key="10">
    <source>
        <dbReference type="ARBA" id="ARBA00022777"/>
    </source>
</evidence>
<dbReference type="FunFam" id="3.30.200.20:FF:000003">
    <property type="entry name" value="Non-specific serine/threonine protein kinase"/>
    <property type="match status" value="1"/>
</dbReference>
<dbReference type="Proteomes" id="UP000001554">
    <property type="component" value="Chromosome 1"/>
</dbReference>
<evidence type="ECO:0000313" key="20">
    <source>
        <dbReference type="RefSeq" id="XP_035674091.1"/>
    </source>
</evidence>
<evidence type="ECO:0000259" key="18">
    <source>
        <dbReference type="PROSITE" id="PS50011"/>
    </source>
</evidence>
<keyword evidence="12" id="KW-0460">Magnesium</keyword>
<feature type="region of interest" description="Disordered" evidence="17">
    <location>
        <begin position="638"/>
        <end position="672"/>
    </location>
</feature>